<keyword evidence="4" id="KW-0411">Iron-sulfur</keyword>
<evidence type="ECO:0000259" key="8">
    <source>
        <dbReference type="PROSITE" id="PS51296"/>
    </source>
</evidence>
<evidence type="ECO:0000256" key="2">
    <source>
        <dbReference type="ARBA" id="ARBA00022723"/>
    </source>
</evidence>
<dbReference type="Pfam" id="PF00355">
    <property type="entry name" value="Rieske"/>
    <property type="match status" value="1"/>
</dbReference>
<organism evidence="9 10">
    <name type="scientific">Rhodococcus wratislaviensis</name>
    <name type="common">Tsukamurella wratislaviensis</name>
    <dbReference type="NCBI Taxonomy" id="44752"/>
    <lineage>
        <taxon>Bacteria</taxon>
        <taxon>Bacillati</taxon>
        <taxon>Actinomycetota</taxon>
        <taxon>Actinomycetes</taxon>
        <taxon>Mycobacteriales</taxon>
        <taxon>Nocardiaceae</taxon>
        <taxon>Rhodococcus</taxon>
    </lineage>
</organism>
<dbReference type="PANTHER" id="PTHR21496">
    <property type="entry name" value="FERREDOXIN-RELATED"/>
    <property type="match status" value="1"/>
</dbReference>
<dbReference type="CDD" id="cd03467">
    <property type="entry name" value="Rieske"/>
    <property type="match status" value="1"/>
</dbReference>
<evidence type="ECO:0000313" key="10">
    <source>
        <dbReference type="Proteomes" id="UP000287519"/>
    </source>
</evidence>
<dbReference type="OrthoDB" id="147178at2"/>
<evidence type="ECO:0000256" key="1">
    <source>
        <dbReference type="ARBA" id="ARBA00022714"/>
    </source>
</evidence>
<dbReference type="PROSITE" id="PS51296">
    <property type="entry name" value="RIESKE"/>
    <property type="match status" value="1"/>
</dbReference>
<name>A0A402CJE8_RHOWR</name>
<evidence type="ECO:0000256" key="6">
    <source>
        <dbReference type="ARBA" id="ARBA00038001"/>
    </source>
</evidence>
<dbReference type="GO" id="GO:0046872">
    <property type="term" value="F:metal ion binding"/>
    <property type="evidence" value="ECO:0007669"/>
    <property type="project" value="UniProtKB-KW"/>
</dbReference>
<keyword evidence="7" id="KW-0812">Transmembrane</keyword>
<protein>
    <submittedName>
        <fullName evidence="9">Ferredoxin, 2Fe-2S</fullName>
    </submittedName>
</protein>
<dbReference type="EMBL" id="BHYM01000080">
    <property type="protein sequence ID" value="GCE43734.1"/>
    <property type="molecule type" value="Genomic_DNA"/>
</dbReference>
<accession>A0A402CJE8</accession>
<dbReference type="Gene3D" id="2.102.10.10">
    <property type="entry name" value="Rieske [2Fe-2S] iron-sulphur domain"/>
    <property type="match status" value="1"/>
</dbReference>
<dbReference type="InterPro" id="IPR036922">
    <property type="entry name" value="Rieske_2Fe-2S_sf"/>
</dbReference>
<evidence type="ECO:0000256" key="3">
    <source>
        <dbReference type="ARBA" id="ARBA00023004"/>
    </source>
</evidence>
<gene>
    <name evidence="9" type="ORF">Rhow_008032</name>
</gene>
<keyword evidence="10" id="KW-1185">Reference proteome</keyword>
<dbReference type="Proteomes" id="UP000287519">
    <property type="component" value="Unassembled WGS sequence"/>
</dbReference>
<feature type="transmembrane region" description="Helical" evidence="7">
    <location>
        <begin position="83"/>
        <end position="100"/>
    </location>
</feature>
<evidence type="ECO:0000256" key="7">
    <source>
        <dbReference type="SAM" id="Phobius"/>
    </source>
</evidence>
<sequence>MKLLERSVRRLEHADALDRPAGTVVDAINKWLPPGRVKDALSGTDLGHPVHPLLVTVPIGVWVSVGLLDVLGGRSARAAARTLVGLGALAAVPATVTGASDWADTLGAERRIGAVHAACNYAAIAAYVASWTARRRGRHRVGIGLSAAGAGLLGVGGWLGGHLTYAAGVGVDTTAFSTLPSEWTDAAPETALAGGEMGAVMVGTVSVLLVNRADGIVALSNRCTHRGAPLDDGSLDNRCIECPWHGSRFGVGDGQVMRGPATRPQQVYEARVRNGRIQVRQPDEQRTLRTNPVASGKD</sequence>
<feature type="transmembrane region" description="Helical" evidence="7">
    <location>
        <begin position="141"/>
        <end position="159"/>
    </location>
</feature>
<feature type="domain" description="Rieske" evidence="8">
    <location>
        <begin position="183"/>
        <end position="279"/>
    </location>
</feature>
<keyword evidence="7" id="KW-1133">Transmembrane helix</keyword>
<dbReference type="Pfam" id="PF09990">
    <property type="entry name" value="DUF2231"/>
    <property type="match status" value="1"/>
</dbReference>
<dbReference type="SUPFAM" id="SSF50022">
    <property type="entry name" value="ISP domain"/>
    <property type="match status" value="1"/>
</dbReference>
<comment type="similarity">
    <text evidence="6">Belongs to the bacterial ring-hydroxylating dioxygenase ferredoxin component family.</text>
</comment>
<dbReference type="PANTHER" id="PTHR21496:SF0">
    <property type="entry name" value="RIESKE DOMAIN-CONTAINING PROTEIN"/>
    <property type="match status" value="1"/>
</dbReference>
<dbReference type="AlphaFoldDB" id="A0A402CJE8"/>
<dbReference type="RefSeq" id="WP_124395450.1">
    <property type="nucleotide sequence ID" value="NZ_BHYM01000080.1"/>
</dbReference>
<comment type="cofactor">
    <cofactor evidence="5">
        <name>[2Fe-2S] cluster</name>
        <dbReference type="ChEBI" id="CHEBI:190135"/>
    </cofactor>
</comment>
<evidence type="ECO:0000313" key="9">
    <source>
        <dbReference type="EMBL" id="GCE43734.1"/>
    </source>
</evidence>
<proteinExistence type="inferred from homology"/>
<dbReference type="GO" id="GO:0004497">
    <property type="term" value="F:monooxygenase activity"/>
    <property type="evidence" value="ECO:0007669"/>
    <property type="project" value="UniProtKB-ARBA"/>
</dbReference>
<keyword evidence="1" id="KW-0001">2Fe-2S</keyword>
<comment type="caution">
    <text evidence="9">The sequence shown here is derived from an EMBL/GenBank/DDBJ whole genome shotgun (WGS) entry which is preliminary data.</text>
</comment>
<keyword evidence="7" id="KW-0472">Membrane</keyword>
<dbReference type="InterPro" id="IPR017941">
    <property type="entry name" value="Rieske_2Fe-2S"/>
</dbReference>
<evidence type="ECO:0000256" key="5">
    <source>
        <dbReference type="ARBA" id="ARBA00034078"/>
    </source>
</evidence>
<reference evidence="9 10" key="1">
    <citation type="submission" date="2018-11" db="EMBL/GenBank/DDBJ databases">
        <title>Microbial catabolism of amino acid.</title>
        <authorList>
            <person name="Hibi M."/>
            <person name="Ogawa J."/>
        </authorList>
    </citation>
    <scope>NUCLEOTIDE SEQUENCE [LARGE SCALE GENOMIC DNA]</scope>
    <source>
        <strain evidence="9 10">C31-06</strain>
    </source>
</reference>
<keyword evidence="3" id="KW-0408">Iron</keyword>
<feature type="transmembrane region" description="Helical" evidence="7">
    <location>
        <begin position="112"/>
        <end position="129"/>
    </location>
</feature>
<keyword evidence="2" id="KW-0479">Metal-binding</keyword>
<evidence type="ECO:0000256" key="4">
    <source>
        <dbReference type="ARBA" id="ARBA00023014"/>
    </source>
</evidence>
<dbReference type="InterPro" id="IPR019251">
    <property type="entry name" value="DUF2231_TM"/>
</dbReference>
<dbReference type="GO" id="GO:0051537">
    <property type="term" value="F:2 iron, 2 sulfur cluster binding"/>
    <property type="evidence" value="ECO:0007669"/>
    <property type="project" value="UniProtKB-KW"/>
</dbReference>
<dbReference type="GO" id="GO:0016705">
    <property type="term" value="F:oxidoreductase activity, acting on paired donors, with incorporation or reduction of molecular oxygen"/>
    <property type="evidence" value="ECO:0007669"/>
    <property type="project" value="UniProtKB-ARBA"/>
</dbReference>